<protein>
    <recommendedName>
        <fullName evidence="3">RNase H type-1 domain-containing protein</fullName>
    </recommendedName>
</protein>
<gene>
    <name evidence="1" type="ORF">Goari_001998</name>
</gene>
<dbReference type="Proteomes" id="UP000593577">
    <property type="component" value="Unassembled WGS sequence"/>
</dbReference>
<reference evidence="1 2" key="1">
    <citation type="journal article" date="2019" name="Genome Biol. Evol.">
        <title>Insights into the evolution of the New World diploid cottons (Gossypium, subgenus Houzingenia) based on genome sequencing.</title>
        <authorList>
            <person name="Grover C.E."/>
            <person name="Arick M.A. 2nd"/>
            <person name="Thrash A."/>
            <person name="Conover J.L."/>
            <person name="Sanders W.S."/>
            <person name="Peterson D.G."/>
            <person name="Frelichowski J.E."/>
            <person name="Scheffler J.A."/>
            <person name="Scheffler B.E."/>
            <person name="Wendel J.F."/>
        </authorList>
    </citation>
    <scope>NUCLEOTIDE SEQUENCE [LARGE SCALE GENOMIC DNA]</scope>
    <source>
        <strain evidence="1">185</strain>
        <tissue evidence="1">Leaf</tissue>
    </source>
</reference>
<dbReference type="EMBL" id="JABFAA010000011">
    <property type="protein sequence ID" value="MBA0695369.1"/>
    <property type="molecule type" value="Genomic_DNA"/>
</dbReference>
<keyword evidence="2" id="KW-1185">Reference proteome</keyword>
<evidence type="ECO:0000313" key="1">
    <source>
        <dbReference type="EMBL" id="MBA0695369.1"/>
    </source>
</evidence>
<comment type="caution">
    <text evidence="1">The sequence shown here is derived from an EMBL/GenBank/DDBJ whole genome shotgun (WGS) entry which is preliminary data.</text>
</comment>
<sequence>MSVIEEGNWVYLNIDGIMKLDSGLTTVGGILKDGHGVRSLGLTGVWVVVWFLMRIYGNLLDISQWKLEYIPREMNLKANCIAKMTFDRNEGLHLVEDIPFNWIKLL</sequence>
<evidence type="ECO:0000313" key="2">
    <source>
        <dbReference type="Proteomes" id="UP000593577"/>
    </source>
</evidence>
<proteinExistence type="predicted"/>
<name>A0A7J8Y8Q2_GOSAI</name>
<accession>A0A7J8Y8Q2</accession>
<dbReference type="AlphaFoldDB" id="A0A7J8Y8Q2"/>
<evidence type="ECO:0008006" key="3">
    <source>
        <dbReference type="Google" id="ProtNLM"/>
    </source>
</evidence>
<organism evidence="1 2">
    <name type="scientific">Gossypium aridum</name>
    <name type="common">American cotton</name>
    <name type="synonym">Erioxylum aridum</name>
    <dbReference type="NCBI Taxonomy" id="34290"/>
    <lineage>
        <taxon>Eukaryota</taxon>
        <taxon>Viridiplantae</taxon>
        <taxon>Streptophyta</taxon>
        <taxon>Embryophyta</taxon>
        <taxon>Tracheophyta</taxon>
        <taxon>Spermatophyta</taxon>
        <taxon>Magnoliopsida</taxon>
        <taxon>eudicotyledons</taxon>
        <taxon>Gunneridae</taxon>
        <taxon>Pentapetalae</taxon>
        <taxon>rosids</taxon>
        <taxon>malvids</taxon>
        <taxon>Malvales</taxon>
        <taxon>Malvaceae</taxon>
        <taxon>Malvoideae</taxon>
        <taxon>Gossypium</taxon>
    </lineage>
</organism>